<dbReference type="InterPro" id="IPR011990">
    <property type="entry name" value="TPR-like_helical_dom_sf"/>
</dbReference>
<dbReference type="InterPro" id="IPR016032">
    <property type="entry name" value="Sig_transdc_resp-reg_C-effctor"/>
</dbReference>
<proteinExistence type="predicted"/>
<dbReference type="Pfam" id="PF25873">
    <property type="entry name" value="WHD_MalT"/>
    <property type="match status" value="1"/>
</dbReference>
<dbReference type="InterPro" id="IPR000792">
    <property type="entry name" value="Tscrpt_reg_LuxR_C"/>
</dbReference>
<dbReference type="PRINTS" id="PR00038">
    <property type="entry name" value="HTHLUXR"/>
</dbReference>
<accession>A0A6C0U0F0</accession>
<dbReference type="Gene3D" id="1.10.10.10">
    <property type="entry name" value="Winged helix-like DNA-binding domain superfamily/Winged helix DNA-binding domain"/>
    <property type="match status" value="1"/>
</dbReference>
<organism evidence="6 7">
    <name type="scientific">Kineobactrum salinum</name>
    <dbReference type="NCBI Taxonomy" id="2708301"/>
    <lineage>
        <taxon>Bacteria</taxon>
        <taxon>Pseudomonadati</taxon>
        <taxon>Pseudomonadota</taxon>
        <taxon>Gammaproteobacteria</taxon>
        <taxon>Cellvibrionales</taxon>
        <taxon>Halieaceae</taxon>
        <taxon>Kineobactrum</taxon>
    </lineage>
</organism>
<evidence type="ECO:0000256" key="3">
    <source>
        <dbReference type="ARBA" id="ARBA00023163"/>
    </source>
</evidence>
<feature type="region of interest" description="Disordered" evidence="4">
    <location>
        <begin position="1"/>
        <end position="20"/>
    </location>
</feature>
<dbReference type="RefSeq" id="WP_163494627.1">
    <property type="nucleotide sequence ID" value="NZ_CP048711.1"/>
</dbReference>
<evidence type="ECO:0000313" key="6">
    <source>
        <dbReference type="EMBL" id="QIB65388.1"/>
    </source>
</evidence>
<dbReference type="SUPFAM" id="SSF46894">
    <property type="entry name" value="C-terminal effector domain of the bipartite response regulators"/>
    <property type="match status" value="1"/>
</dbReference>
<dbReference type="PROSITE" id="PS50043">
    <property type="entry name" value="HTH_LUXR_2"/>
    <property type="match status" value="1"/>
</dbReference>
<evidence type="ECO:0000256" key="4">
    <source>
        <dbReference type="SAM" id="MobiDB-lite"/>
    </source>
</evidence>
<dbReference type="SUPFAM" id="SSF52540">
    <property type="entry name" value="P-loop containing nucleoside triphosphate hydrolases"/>
    <property type="match status" value="1"/>
</dbReference>
<dbReference type="GO" id="GO:0006355">
    <property type="term" value="P:regulation of DNA-templated transcription"/>
    <property type="evidence" value="ECO:0007669"/>
    <property type="project" value="InterPro"/>
</dbReference>
<dbReference type="InterPro" id="IPR036388">
    <property type="entry name" value="WH-like_DNA-bd_sf"/>
</dbReference>
<dbReference type="PANTHER" id="PTHR44688:SF16">
    <property type="entry name" value="DNA-BINDING TRANSCRIPTIONAL ACTIVATOR DEVR_DOSR"/>
    <property type="match status" value="1"/>
</dbReference>
<dbReference type="PANTHER" id="PTHR44688">
    <property type="entry name" value="DNA-BINDING TRANSCRIPTIONAL ACTIVATOR DEVR_DOSR"/>
    <property type="match status" value="1"/>
</dbReference>
<name>A0A6C0U0F0_9GAMM</name>
<dbReference type="Proteomes" id="UP000477680">
    <property type="component" value="Chromosome"/>
</dbReference>
<dbReference type="InterPro" id="IPR049945">
    <property type="entry name" value="AAA_22"/>
</dbReference>
<feature type="domain" description="HTH luxR-type" evidence="5">
    <location>
        <begin position="832"/>
        <end position="897"/>
    </location>
</feature>
<dbReference type="Gene3D" id="1.25.40.10">
    <property type="entry name" value="Tetratricopeptide repeat domain"/>
    <property type="match status" value="1"/>
</dbReference>
<evidence type="ECO:0000313" key="7">
    <source>
        <dbReference type="Proteomes" id="UP000477680"/>
    </source>
</evidence>
<keyword evidence="3" id="KW-0804">Transcription</keyword>
<dbReference type="InterPro" id="IPR059106">
    <property type="entry name" value="WHD_MalT"/>
</dbReference>
<keyword evidence="2" id="KW-0238">DNA-binding</keyword>
<dbReference type="EMBL" id="CP048711">
    <property type="protein sequence ID" value="QIB65388.1"/>
    <property type="molecule type" value="Genomic_DNA"/>
</dbReference>
<dbReference type="GO" id="GO:0003677">
    <property type="term" value="F:DNA binding"/>
    <property type="evidence" value="ECO:0007669"/>
    <property type="project" value="UniProtKB-KW"/>
</dbReference>
<dbReference type="AlphaFoldDB" id="A0A6C0U0F0"/>
<keyword evidence="1" id="KW-0805">Transcription regulation</keyword>
<dbReference type="CDD" id="cd06170">
    <property type="entry name" value="LuxR_C_like"/>
    <property type="match status" value="1"/>
</dbReference>
<dbReference type="Gene3D" id="3.40.50.300">
    <property type="entry name" value="P-loop containing nucleotide triphosphate hydrolases"/>
    <property type="match status" value="1"/>
</dbReference>
<dbReference type="KEGG" id="kim:G3T16_08220"/>
<dbReference type="Pfam" id="PF13401">
    <property type="entry name" value="AAA_22"/>
    <property type="match status" value="1"/>
</dbReference>
<dbReference type="SMART" id="SM00421">
    <property type="entry name" value="HTH_LUXR"/>
    <property type="match status" value="1"/>
</dbReference>
<evidence type="ECO:0000256" key="2">
    <source>
        <dbReference type="ARBA" id="ARBA00023125"/>
    </source>
</evidence>
<evidence type="ECO:0000259" key="5">
    <source>
        <dbReference type="PROSITE" id="PS50043"/>
    </source>
</evidence>
<dbReference type="GO" id="GO:0016887">
    <property type="term" value="F:ATP hydrolysis activity"/>
    <property type="evidence" value="ECO:0007669"/>
    <property type="project" value="InterPro"/>
</dbReference>
<evidence type="ECO:0000256" key="1">
    <source>
        <dbReference type="ARBA" id="ARBA00023015"/>
    </source>
</evidence>
<reference evidence="6 7" key="1">
    <citation type="submission" date="2020-02" db="EMBL/GenBank/DDBJ databases">
        <title>Genome sequencing for Kineobactrum sp. M2.</title>
        <authorList>
            <person name="Park S.-J."/>
        </authorList>
    </citation>
    <scope>NUCLEOTIDE SEQUENCE [LARGE SCALE GENOMIC DNA]</scope>
    <source>
        <strain evidence="6 7">M2</strain>
    </source>
</reference>
<dbReference type="InterPro" id="IPR027417">
    <property type="entry name" value="P-loop_NTPase"/>
</dbReference>
<keyword evidence="7" id="KW-1185">Reference proteome</keyword>
<gene>
    <name evidence="6" type="ORF">G3T16_08220</name>
</gene>
<sequence length="900" mass="98767">MPRPDAHNSALSSRSRATRRRLRPPYQAVTLCQRELAMRSLNLARGLRLTVLVAPPGYGKTTLLAQWWHRLRARQIRAAWYSAANVDRDPSAFLKMLASALVDAGLGLGTDLERAIGDAGADITLDHLVFGLEQIETPAVLIIDEFERVDHPPIAALVRELIDVLPDGVHLALASRVKPSISLSLLRAQGGVRLIEANELRLGNEELAQVLERPPDSPEVAQVAEHTEGWPVAVQLYRLWRERAGKSGRVPRFTGRATEVADYLAEQVFSALPPSHQSLLMDLSISDYCEAALADCIRNTTNSAGLLEELSELLPELLQQSHAGDDIAYRLHPLVSEYAQGRLQQHPGRATVLHQRAAQWLWQHERYADALCHALDSRDDGTLQVMLRELPYFEIFLRFGAGELRTILREVPVEYRDQWPRLQMVSALAHFKAGFFGEAKTMLAGIREQTNGYRDAVNEAADRLECEGLALEVLFDGYIHGAAADCEPKMARIRALAPETPLMWAWCENVQLALELPRGALDAAQRALERTRDTFEASGIDQFGAQHLVVHELLLGLARGTLGAVAEQANAILRLPPGTQTGARVRNAMARIALAAVDHERQYHVRSADAMRLALDEFGDGEAWYEQYAIAAPVLVDGAYRRHGIDAALREIGAQRAHLKRLGMRCLDSLLDALEAGCHLRAGRTERAAQLAADAGLAAVAEPGKNFTPWRTRELASRILVQLELARGETARATELAQHMIEEGRAGGRSGTYIKGLVQLARARACGGAETAAREALSEAVRAAFPDGFLAPFAGEGEALLPLLQALAEAPQTSFEQGHVSAVLKALDSDRQFDDPNTLNEREAEIVAHLADGASNKLIARRLGITDNTIKYHLKKIYAKLGVSSRRAAAARVLQDRGSI</sequence>
<dbReference type="Pfam" id="PF00196">
    <property type="entry name" value="GerE"/>
    <property type="match status" value="1"/>
</dbReference>
<protein>
    <submittedName>
        <fullName evidence="6">AAA family ATPase</fullName>
    </submittedName>
</protein>